<organism evidence="3 4">
    <name type="scientific">Mytilus edulis</name>
    <name type="common">Blue mussel</name>
    <dbReference type="NCBI Taxonomy" id="6550"/>
    <lineage>
        <taxon>Eukaryota</taxon>
        <taxon>Metazoa</taxon>
        <taxon>Spiralia</taxon>
        <taxon>Lophotrochozoa</taxon>
        <taxon>Mollusca</taxon>
        <taxon>Bivalvia</taxon>
        <taxon>Autobranchia</taxon>
        <taxon>Pteriomorphia</taxon>
        <taxon>Mytilida</taxon>
        <taxon>Mytiloidea</taxon>
        <taxon>Mytilidae</taxon>
        <taxon>Mytilinae</taxon>
        <taxon>Mytilus</taxon>
    </lineage>
</organism>
<name>A0A8S3ST18_MYTED</name>
<dbReference type="OrthoDB" id="10063305at2759"/>
<reference evidence="3" key="1">
    <citation type="submission" date="2021-03" db="EMBL/GenBank/DDBJ databases">
        <authorList>
            <person name="Bekaert M."/>
        </authorList>
    </citation>
    <scope>NUCLEOTIDE SEQUENCE</scope>
</reference>
<keyword evidence="4" id="KW-1185">Reference proteome</keyword>
<dbReference type="PANTHER" id="PTHR48257">
    <property type="match status" value="1"/>
</dbReference>
<sequence>MVYGDRTSATTEFIRHMDNFFDCLNVRNLNEGHQKRKDNLKPFTDPNDPRLDYLTDDFLKYFDDWKQSVEARPGEYSKTQKNQMQLSYQTLEGFRITVRSVVECTRLLLRKGMPFVLTERFNQDPIEQHFGIHRTSGGCNNNPTVNQFNHAMVKIRTVECRKSLENKLTELIEKKQANAGTGMDNTNKIDRPALAETIPGHTPNRKRKQATNVGIPSEANKKKKKDTRSKTVKKSKENEFSSVLGLEEVTDDDLKEMGIKALGKKKTVYGSS</sequence>
<dbReference type="PANTHER" id="PTHR48257:SF1">
    <property type="match status" value="1"/>
</dbReference>
<evidence type="ECO:0000259" key="2">
    <source>
        <dbReference type="Pfam" id="PF21789"/>
    </source>
</evidence>
<dbReference type="Proteomes" id="UP000683360">
    <property type="component" value="Unassembled WGS sequence"/>
</dbReference>
<evidence type="ECO:0000256" key="1">
    <source>
        <dbReference type="SAM" id="MobiDB-lite"/>
    </source>
</evidence>
<dbReference type="AlphaFoldDB" id="A0A8S3ST18"/>
<feature type="region of interest" description="Disordered" evidence="1">
    <location>
        <begin position="195"/>
        <end position="240"/>
    </location>
</feature>
<comment type="caution">
    <text evidence="3">The sequence shown here is derived from an EMBL/GenBank/DDBJ whole genome shotgun (WGS) entry which is preliminary data.</text>
</comment>
<dbReference type="Pfam" id="PF21789">
    <property type="entry name" value="TNP-like_RNaseH_C"/>
    <property type="match status" value="1"/>
</dbReference>
<feature type="domain" description="Transposable element P transposase-like RNase H C-terminal" evidence="2">
    <location>
        <begin position="120"/>
        <end position="151"/>
    </location>
</feature>
<evidence type="ECO:0000313" key="4">
    <source>
        <dbReference type="Proteomes" id="UP000683360"/>
    </source>
</evidence>
<dbReference type="EMBL" id="CAJPWZ010001688">
    <property type="protein sequence ID" value="CAG2221682.1"/>
    <property type="molecule type" value="Genomic_DNA"/>
</dbReference>
<gene>
    <name evidence="3" type="ORF">MEDL_35075</name>
</gene>
<protein>
    <recommendedName>
        <fullName evidence="2">Transposable element P transposase-like RNase H C-terminal domain-containing protein</fullName>
    </recommendedName>
</protein>
<feature type="compositionally biased region" description="Basic residues" evidence="1">
    <location>
        <begin position="221"/>
        <end position="233"/>
    </location>
</feature>
<proteinExistence type="predicted"/>
<accession>A0A8S3ST18</accession>
<evidence type="ECO:0000313" key="3">
    <source>
        <dbReference type="EMBL" id="CAG2221682.1"/>
    </source>
</evidence>
<dbReference type="InterPro" id="IPR048367">
    <property type="entry name" value="TNP-like_RNaseH_C"/>
</dbReference>